<feature type="transmembrane region" description="Helical" evidence="1">
    <location>
        <begin position="453"/>
        <end position="477"/>
    </location>
</feature>
<feature type="transmembrane region" description="Helical" evidence="1">
    <location>
        <begin position="381"/>
        <end position="402"/>
    </location>
</feature>
<gene>
    <name evidence="2" type="ORF">DMENIID0002_05210</name>
</gene>
<feature type="transmembrane region" description="Helical" evidence="1">
    <location>
        <begin position="240"/>
        <end position="262"/>
    </location>
</feature>
<feature type="transmembrane region" description="Helical" evidence="1">
    <location>
        <begin position="282"/>
        <end position="301"/>
    </location>
</feature>
<dbReference type="AlphaFoldDB" id="A0AAT9G7S1"/>
<proteinExistence type="predicted"/>
<name>A0AAT9G7S1_9RICK</name>
<feature type="transmembrane region" description="Helical" evidence="1">
    <location>
        <begin position="126"/>
        <end position="147"/>
    </location>
</feature>
<reference evidence="2" key="1">
    <citation type="submission" date="2024-01" db="EMBL/GenBank/DDBJ databases">
        <title>Sequencing the genomes of a sandfly, Sergentomyia squamirostris, and its two endosymbionts.</title>
        <authorList>
            <person name="Itokawa K."/>
            <person name="Sanjoba C."/>
        </authorList>
    </citation>
    <scope>NUCLEOTIDE SEQUENCE</scope>
    <source>
        <strain evidence="2">RiSSQ</strain>
    </source>
</reference>
<accession>A0AAT9G7S1</accession>
<feature type="transmembrane region" description="Helical" evidence="1">
    <location>
        <begin position="59"/>
        <end position="81"/>
    </location>
</feature>
<feature type="transmembrane region" description="Helical" evidence="1">
    <location>
        <begin position="16"/>
        <end position="39"/>
    </location>
</feature>
<organism evidence="2">
    <name type="scientific">Candidatus Tisiphia endosymbiont of Sergentomyia squamirostris</name>
    <dbReference type="NCBI Taxonomy" id="3113639"/>
    <lineage>
        <taxon>Bacteria</taxon>
        <taxon>Pseudomonadati</taxon>
        <taxon>Pseudomonadota</taxon>
        <taxon>Alphaproteobacteria</taxon>
        <taxon>Rickettsiales</taxon>
        <taxon>Rickettsiaceae</taxon>
        <taxon>Rickettsieae</taxon>
        <taxon>Candidatus Tisiphia</taxon>
    </lineage>
</organism>
<sequence>MNLENIIPQLSRNKLAIYWLGNGIFSLALAGVYSIILVMLRTPVLVNLFPNTEIFKSALVIHVNLSILVWLMSVTACVWSYNLEATTPSITCVIIAFISTALIALSPFCGQNFPVMNNYIPMLENIIFILGISLFGVSVLLFALYTLWNCCKISYFNSLIDFTILSAVIMWVLVWVCFIWSYCQLQEIIKLVPVNIEFYYELLFWSGGHLLQFIYTQILILVMTVLFHAWIGKELRFKKLYLALLYLNFVISVAAISGHLLYDIIDAEFKEYYTKQMKYGGGIAATLSLIIMFYELVTANLNNITSSLRGATLVATKQSIKVIRNGLLRWLTLPRNDTSLLRVNSNQVSYIKMSIICSSILFLSGGFIGILITGMNVTIPAHYHGSIVGISVACMGFCFLLCGDKQQKNSYFTTAIITITIGQMLHIIALLFAGGYGVMRKTPWVEMTIGSKLLMGIMGGGGLIAIVGGLMFVIICGRRILFK</sequence>
<feature type="transmembrane region" description="Helical" evidence="1">
    <location>
        <begin position="88"/>
        <end position="106"/>
    </location>
</feature>
<dbReference type="EMBL" id="AP029170">
    <property type="protein sequence ID" value="BFD45875.1"/>
    <property type="molecule type" value="Genomic_DNA"/>
</dbReference>
<feature type="transmembrane region" description="Helical" evidence="1">
    <location>
        <begin position="202"/>
        <end position="228"/>
    </location>
</feature>
<feature type="transmembrane region" description="Helical" evidence="1">
    <location>
        <begin position="159"/>
        <end position="182"/>
    </location>
</feature>
<evidence type="ECO:0000313" key="2">
    <source>
        <dbReference type="EMBL" id="BFD45875.1"/>
    </source>
</evidence>
<protein>
    <submittedName>
        <fullName evidence="2">Cbb3-type cytochrome c oxidase subunit I</fullName>
    </submittedName>
</protein>
<evidence type="ECO:0000256" key="1">
    <source>
        <dbReference type="SAM" id="Phobius"/>
    </source>
</evidence>
<dbReference type="SUPFAM" id="SSF81442">
    <property type="entry name" value="Cytochrome c oxidase subunit I-like"/>
    <property type="match status" value="2"/>
</dbReference>
<keyword evidence="1" id="KW-0812">Transmembrane</keyword>
<dbReference type="InterPro" id="IPR036927">
    <property type="entry name" value="Cyt_c_oxase-like_su1_sf"/>
</dbReference>
<keyword evidence="1" id="KW-1133">Transmembrane helix</keyword>
<dbReference type="Gene3D" id="1.20.210.10">
    <property type="entry name" value="Cytochrome c oxidase-like, subunit I domain"/>
    <property type="match status" value="1"/>
</dbReference>
<keyword evidence="1" id="KW-0472">Membrane</keyword>
<feature type="transmembrane region" description="Helical" evidence="1">
    <location>
        <begin position="411"/>
        <end position="433"/>
    </location>
</feature>
<feature type="transmembrane region" description="Helical" evidence="1">
    <location>
        <begin position="350"/>
        <end position="375"/>
    </location>
</feature>